<dbReference type="Pfam" id="PF01825">
    <property type="entry name" value="GPS"/>
    <property type="match status" value="1"/>
</dbReference>
<dbReference type="KEGG" id="tad:TRIADDRAFT_60121"/>
<dbReference type="FunFam" id="3.10.100.10:FF:000111">
    <property type="entry name" value="Adhesion G protein-coupled receptor L3"/>
    <property type="match status" value="1"/>
</dbReference>
<feature type="transmembrane region" description="Helical" evidence="6">
    <location>
        <begin position="926"/>
        <end position="947"/>
    </location>
</feature>
<keyword evidence="11" id="KW-1185">Reference proteome</keyword>
<evidence type="ECO:0000313" key="10">
    <source>
        <dbReference type="EMBL" id="EDV21267.1"/>
    </source>
</evidence>
<dbReference type="HOGENOM" id="CLU_283765_0_0_1"/>
<dbReference type="GO" id="GO:0007166">
    <property type="term" value="P:cell surface receptor signaling pathway"/>
    <property type="evidence" value="ECO:0007669"/>
    <property type="project" value="InterPro"/>
</dbReference>
<keyword evidence="4 6" id="KW-0472">Membrane</keyword>
<dbReference type="InterPro" id="IPR017981">
    <property type="entry name" value="GPCR_2-like_7TM"/>
</dbReference>
<dbReference type="AlphaFoldDB" id="B3S7C9"/>
<feature type="transmembrane region" description="Helical" evidence="6">
    <location>
        <begin position="1018"/>
        <end position="1042"/>
    </location>
</feature>
<proteinExistence type="predicted"/>
<name>B3S7C9_TRIAD</name>
<dbReference type="STRING" id="10228.B3S7C9"/>
<evidence type="ECO:0008006" key="12">
    <source>
        <dbReference type="Google" id="ProtNLM"/>
    </source>
</evidence>
<evidence type="ECO:0000256" key="3">
    <source>
        <dbReference type="ARBA" id="ARBA00022989"/>
    </source>
</evidence>
<dbReference type="InParanoid" id="B3S7C9"/>
<keyword evidence="2 6" id="KW-0812">Transmembrane</keyword>
<comment type="subcellular location">
    <subcellularLocation>
        <location evidence="1">Membrane</location>
        <topology evidence="1">Multi-pass membrane protein</topology>
    </subcellularLocation>
</comment>
<feature type="domain" description="G-protein coupled receptors family 2 profile 2" evidence="9">
    <location>
        <begin position="940"/>
        <end position="1115"/>
    </location>
</feature>
<evidence type="ECO:0000256" key="1">
    <source>
        <dbReference type="ARBA" id="ARBA00004141"/>
    </source>
</evidence>
<dbReference type="InterPro" id="IPR057244">
    <property type="entry name" value="GAIN_B"/>
</dbReference>
<dbReference type="EMBL" id="DS985254">
    <property type="protein sequence ID" value="EDV21267.1"/>
    <property type="molecule type" value="Genomic_DNA"/>
</dbReference>
<dbReference type="GeneID" id="6757447"/>
<feature type="transmembrane region" description="Helical" evidence="6">
    <location>
        <begin position="981"/>
        <end position="1006"/>
    </location>
</feature>
<dbReference type="SUPFAM" id="SSF56436">
    <property type="entry name" value="C-type lectin-like"/>
    <property type="match status" value="1"/>
</dbReference>
<dbReference type="Pfam" id="PF00002">
    <property type="entry name" value="7tm_2"/>
    <property type="match status" value="1"/>
</dbReference>
<feature type="domain" description="GAIN-B" evidence="8">
    <location>
        <begin position="771"/>
        <end position="916"/>
    </location>
</feature>
<dbReference type="PANTHER" id="PTHR12011">
    <property type="entry name" value="ADHESION G-PROTEIN COUPLED RECEPTOR"/>
    <property type="match status" value="1"/>
</dbReference>
<dbReference type="PhylomeDB" id="B3S7C9"/>
<feature type="domain" description="C-type lectin" evidence="7">
    <location>
        <begin position="16"/>
        <end position="139"/>
    </location>
</feature>
<evidence type="ECO:0000256" key="4">
    <source>
        <dbReference type="ARBA" id="ARBA00023136"/>
    </source>
</evidence>
<dbReference type="InterPro" id="IPR046338">
    <property type="entry name" value="GAIN_dom_sf"/>
</dbReference>
<gene>
    <name evidence="10" type="ORF">TRIADDRAFT_60121</name>
</gene>
<dbReference type="Pfam" id="PF00059">
    <property type="entry name" value="Lectin_C"/>
    <property type="match status" value="1"/>
</dbReference>
<dbReference type="SMART" id="SM00034">
    <property type="entry name" value="CLECT"/>
    <property type="match status" value="1"/>
</dbReference>
<dbReference type="Gene3D" id="1.20.1070.10">
    <property type="entry name" value="Rhodopsin 7-helix transmembrane proteins"/>
    <property type="match status" value="1"/>
</dbReference>
<dbReference type="PROSITE" id="PS50041">
    <property type="entry name" value="C_TYPE_LECTIN_2"/>
    <property type="match status" value="1"/>
</dbReference>
<evidence type="ECO:0000256" key="5">
    <source>
        <dbReference type="ARBA" id="ARBA00023157"/>
    </source>
</evidence>
<reference evidence="10 11" key="1">
    <citation type="journal article" date="2008" name="Nature">
        <title>The Trichoplax genome and the nature of placozoans.</title>
        <authorList>
            <person name="Srivastava M."/>
            <person name="Begovic E."/>
            <person name="Chapman J."/>
            <person name="Putnam N.H."/>
            <person name="Hellsten U."/>
            <person name="Kawashima T."/>
            <person name="Kuo A."/>
            <person name="Mitros T."/>
            <person name="Salamov A."/>
            <person name="Carpenter M.L."/>
            <person name="Signorovitch A.Y."/>
            <person name="Moreno M.A."/>
            <person name="Kamm K."/>
            <person name="Grimwood J."/>
            <person name="Schmutz J."/>
            <person name="Shapiro H."/>
            <person name="Grigoriev I.V."/>
            <person name="Buss L.W."/>
            <person name="Schierwater B."/>
            <person name="Dellaporta S.L."/>
            <person name="Rokhsar D.S."/>
        </authorList>
    </citation>
    <scope>NUCLEOTIDE SEQUENCE [LARGE SCALE GENOMIC DNA]</scope>
    <source>
        <strain evidence="10 11">Grell-BS-1999</strain>
    </source>
</reference>
<evidence type="ECO:0000259" key="9">
    <source>
        <dbReference type="PROSITE" id="PS50261"/>
    </source>
</evidence>
<protein>
    <recommendedName>
        <fullName evidence="12">G-protein coupled receptors family 2 profile 2 domain-containing protein</fullName>
    </recommendedName>
</protein>
<evidence type="ECO:0000256" key="2">
    <source>
        <dbReference type="ARBA" id="ARBA00022692"/>
    </source>
</evidence>
<organism evidence="10 11">
    <name type="scientific">Trichoplax adhaerens</name>
    <name type="common">Trichoplax reptans</name>
    <dbReference type="NCBI Taxonomy" id="10228"/>
    <lineage>
        <taxon>Eukaryota</taxon>
        <taxon>Metazoa</taxon>
        <taxon>Placozoa</taxon>
        <taxon>Uniplacotomia</taxon>
        <taxon>Trichoplacea</taxon>
        <taxon>Trichoplacidae</taxon>
        <taxon>Trichoplax</taxon>
    </lineage>
</organism>
<dbReference type="Gene3D" id="2.60.220.50">
    <property type="match status" value="1"/>
</dbReference>
<dbReference type="InterPro" id="IPR001304">
    <property type="entry name" value="C-type_lectin-like"/>
</dbReference>
<feature type="transmembrane region" description="Helical" evidence="6">
    <location>
        <begin position="1091"/>
        <end position="1113"/>
    </location>
</feature>
<dbReference type="RefSeq" id="XP_002116234.1">
    <property type="nucleotide sequence ID" value="XM_002116198.1"/>
</dbReference>
<dbReference type="InterPro" id="IPR000203">
    <property type="entry name" value="GPS"/>
</dbReference>
<dbReference type="eggNOG" id="KOG4193">
    <property type="taxonomic scope" value="Eukaryota"/>
</dbReference>
<dbReference type="Gene3D" id="3.10.100.10">
    <property type="entry name" value="Mannose-Binding Protein A, subunit A"/>
    <property type="match status" value="1"/>
</dbReference>
<dbReference type="PRINTS" id="PR00249">
    <property type="entry name" value="GPCRSECRETIN"/>
</dbReference>
<accession>B3S7C9</accession>
<dbReference type="CDD" id="cd15040">
    <property type="entry name" value="7tmB2_Adhesion"/>
    <property type="match status" value="1"/>
</dbReference>
<sequence length="1223" mass="133725">MIIISRDACESGWTKIDKYCFKRFGSVKDFDDARTACQAFPSGDLVVDNSNVIHNGLEDLLTLYTCHWIGLKDTVGNNQLDSYHWLATGQNVTTGSAFWSLTCPSSLAKGCVYISKITDIVQATWCDYGCDYDCVYICQKPIDASHVTYPITTAISTSSASRNVSTSQLISSSMIFTLTSNNINSATTASSRLNLYPSPTSQSDIGTSQINRPLLSTIPSSNTSTFLSTTANELELLSSTTSNANTGSTLYEDHFVMSLANSSGIITSKTSDLPLLASTTAYTNIISSTLEDPLASSISSLTFTIDVTSDIASISTIISNRETFTVQSASTSTVISDQELSNVQSTSTSTVLGDQDIFNLQSVSTSSVINDQGLSNIQSASTITVIDNQQAFDVQSPSTSAVISDQELSNVQSTSTSTALSDQETFNIESASTSTVLEDQELSNVQSASTIAVIDDQESFNVQSALKSIGLSELEILNIQSSSTTFRAGSSPTILISGVTNYSPSTASIDYKSQVSSSVYQNPLIMLVSDDILDISTSVWDVEDVHNQRLSSNLLVHTNSSVFFATSPTTGDKFSLAIVITGSDLNSSTHADLLMSSVCGYKMASDDCRYLTSSGLSSNVSADLLHHLDTLSLAAMQPSEYSRKSPSVIEIAASMAVNQPAPPNNANYFPDLIKANKTVNNSDNMINALSLILKNTTDDFTVTSIRINKIKATNDQFIANITTGTDKNLEFVLKQIEQYDADLAKEVNQRNITTQVTISTLQSELIIQTISASDIRSAINMALSLSNKSVAEMRIPKSVLQLSGQGEAVTVVVRSLNVEGNWAQNDTKKITSRFIISSILSCSMYPRQDKNFTEPVHFYLKILHKQPIPPYQCAYWEKTGWLKYGIKLLDHNSTTVHCTTNHFTSFAVLMRSSKAITGPHDLYLRYITYIGYSISLFALLIMIMILISNKSSLAWMMIEAIVLMQRISSLRKNMNPKVLRVYFISGWALPAVIVSVSASTGISAYGNSEYCWIESTSYQMWLFVGPVILVVSCNFTIAAAAIRSLFSIKAMVRKSEIQKFKAGIKAVTSLAFLFGLSWIFGILLYSTNDIVFAYLFTILNCPQGLLIFYFHCFRDRNVRDYIRAKFKFGSMIFPSYTVGEANKDVRGKNMHLNEHGIVAKFPVSAENMSRRCKRIERYSTSLNKMPAELREGSANSVSTLASACDHPTLSSTGNQRNEVVSHH</sequence>
<evidence type="ECO:0000259" key="7">
    <source>
        <dbReference type="PROSITE" id="PS50041"/>
    </source>
</evidence>
<dbReference type="GO" id="GO:0005886">
    <property type="term" value="C:plasma membrane"/>
    <property type="evidence" value="ECO:0000318"/>
    <property type="project" value="GO_Central"/>
</dbReference>
<feature type="transmembrane region" description="Helical" evidence="6">
    <location>
        <begin position="1063"/>
        <end position="1085"/>
    </location>
</feature>
<dbReference type="InterPro" id="IPR000832">
    <property type="entry name" value="GPCR_2_secretin-like"/>
</dbReference>
<dbReference type="CTD" id="6757447"/>
<dbReference type="InterPro" id="IPR016187">
    <property type="entry name" value="CTDL_fold"/>
</dbReference>
<evidence type="ECO:0000313" key="11">
    <source>
        <dbReference type="Proteomes" id="UP000009022"/>
    </source>
</evidence>
<dbReference type="CDD" id="cd00037">
    <property type="entry name" value="CLECT"/>
    <property type="match status" value="1"/>
</dbReference>
<dbReference type="SMART" id="SM00303">
    <property type="entry name" value="GPS"/>
    <property type="match status" value="1"/>
</dbReference>
<dbReference type="PANTHER" id="PTHR12011:SF347">
    <property type="entry name" value="FI21270P1-RELATED"/>
    <property type="match status" value="1"/>
</dbReference>
<keyword evidence="5" id="KW-1015">Disulfide bond</keyword>
<dbReference type="InterPro" id="IPR016186">
    <property type="entry name" value="C-type_lectin-like/link_sf"/>
</dbReference>
<dbReference type="Proteomes" id="UP000009022">
    <property type="component" value="Unassembled WGS sequence"/>
</dbReference>
<dbReference type="FunFam" id="2.60.220.50:FF:000043">
    <property type="entry name" value="Adhesion G protein-coupled receptor L3"/>
    <property type="match status" value="1"/>
</dbReference>
<dbReference type="PROSITE" id="PS50261">
    <property type="entry name" value="G_PROTEIN_RECEP_F2_4"/>
    <property type="match status" value="1"/>
</dbReference>
<dbReference type="OrthoDB" id="441660at2759"/>
<dbReference type="PROSITE" id="PS50221">
    <property type="entry name" value="GAIN_B"/>
    <property type="match status" value="1"/>
</dbReference>
<evidence type="ECO:0000259" key="8">
    <source>
        <dbReference type="PROSITE" id="PS50221"/>
    </source>
</evidence>
<keyword evidence="3 6" id="KW-1133">Transmembrane helix</keyword>
<evidence type="ECO:0000256" key="6">
    <source>
        <dbReference type="SAM" id="Phobius"/>
    </source>
</evidence>
<dbReference type="GO" id="GO:0004930">
    <property type="term" value="F:G protein-coupled receptor activity"/>
    <property type="evidence" value="ECO:0007669"/>
    <property type="project" value="InterPro"/>
</dbReference>